<feature type="region of interest" description="Disordered" evidence="1">
    <location>
        <begin position="1"/>
        <end position="76"/>
    </location>
</feature>
<reference evidence="2 3" key="1">
    <citation type="journal article" date="2020" name="Microb. Genom.">
        <title>Genetic diversity of clinical and environmental Mucorales isolates obtained from an investigation of mucormycosis cases among solid organ transplant recipients.</title>
        <authorList>
            <person name="Nguyen M.H."/>
            <person name="Kaul D."/>
            <person name="Muto C."/>
            <person name="Cheng S.J."/>
            <person name="Richter R.A."/>
            <person name="Bruno V.M."/>
            <person name="Liu G."/>
            <person name="Beyhan S."/>
            <person name="Sundermann A.J."/>
            <person name="Mounaud S."/>
            <person name="Pasculle A.W."/>
            <person name="Nierman W.C."/>
            <person name="Driscoll E."/>
            <person name="Cumbie R."/>
            <person name="Clancy C.J."/>
            <person name="Dupont C.L."/>
        </authorList>
    </citation>
    <scope>NUCLEOTIDE SEQUENCE [LARGE SCALE GENOMIC DNA]</scope>
    <source>
        <strain evidence="2 3">GL24</strain>
    </source>
</reference>
<feature type="compositionally biased region" description="Low complexity" evidence="1">
    <location>
        <begin position="6"/>
        <end position="17"/>
    </location>
</feature>
<name>A0A9P6Y4B7_9FUNG</name>
<sequence>MEGQRLRGAAAQAAAGTHQREQQPGQRKCRPWQQRHRQQATGLQEHAGTQHCGRAESSQQALAGGNRDGRGQRPGGLQAQLVGRIGTVHHDPHRLALFNKLNVGIEGAAHQGRRVGGIDVGPARSHAHRPVQRARIQVMPAHPARDDAADGTLASPGRAVDGQDGSEWIHGVPRAFEGVILAPARRPQRDLLGNHLKP</sequence>
<feature type="compositionally biased region" description="Basic residues" evidence="1">
    <location>
        <begin position="27"/>
        <end position="38"/>
    </location>
</feature>
<keyword evidence="3" id="KW-1185">Reference proteome</keyword>
<evidence type="ECO:0000256" key="1">
    <source>
        <dbReference type="SAM" id="MobiDB-lite"/>
    </source>
</evidence>
<evidence type="ECO:0000313" key="3">
    <source>
        <dbReference type="Proteomes" id="UP000740926"/>
    </source>
</evidence>
<comment type="caution">
    <text evidence="2">The sequence shown here is derived from an EMBL/GenBank/DDBJ whole genome shotgun (WGS) entry which is preliminary data.</text>
</comment>
<protein>
    <submittedName>
        <fullName evidence="2">Uncharacterized protein</fullName>
    </submittedName>
</protein>
<gene>
    <name evidence="2" type="ORF">G6F50_014592</name>
</gene>
<dbReference type="AlphaFoldDB" id="A0A9P6Y4B7"/>
<proteinExistence type="predicted"/>
<evidence type="ECO:0000313" key="2">
    <source>
        <dbReference type="EMBL" id="KAG1538905.1"/>
    </source>
</evidence>
<organism evidence="2 3">
    <name type="scientific">Rhizopus delemar</name>
    <dbReference type="NCBI Taxonomy" id="936053"/>
    <lineage>
        <taxon>Eukaryota</taxon>
        <taxon>Fungi</taxon>
        <taxon>Fungi incertae sedis</taxon>
        <taxon>Mucoromycota</taxon>
        <taxon>Mucoromycotina</taxon>
        <taxon>Mucoromycetes</taxon>
        <taxon>Mucorales</taxon>
        <taxon>Mucorineae</taxon>
        <taxon>Rhizopodaceae</taxon>
        <taxon>Rhizopus</taxon>
    </lineage>
</organism>
<dbReference type="Proteomes" id="UP000740926">
    <property type="component" value="Unassembled WGS sequence"/>
</dbReference>
<dbReference type="EMBL" id="JAANIU010007128">
    <property type="protein sequence ID" value="KAG1538905.1"/>
    <property type="molecule type" value="Genomic_DNA"/>
</dbReference>
<accession>A0A9P6Y4B7</accession>